<protein>
    <recommendedName>
        <fullName evidence="3">N-acetylglucosaminyldiphosphodolichol N-acetylglucosaminyltransferase</fullName>
    </recommendedName>
</protein>
<evidence type="ECO:0000313" key="2">
    <source>
        <dbReference type="Proteomes" id="UP000663852"/>
    </source>
</evidence>
<dbReference type="Proteomes" id="UP000663852">
    <property type="component" value="Unassembled WGS sequence"/>
</dbReference>
<sequence>MLRQTDQVYDLTMSFQDHSVRSCFVYISLGTIDYTEVQLLQHLIDILSQTKNRYVISNGSYGDYLKLPNTMVGERNLPQTKIFPLVDLVISHGGNNVVTGTLYFSNVLGST</sequence>
<accession>A0A815S8K1</accession>
<organism evidence="1 2">
    <name type="scientific">Adineta ricciae</name>
    <name type="common">Rotifer</name>
    <dbReference type="NCBI Taxonomy" id="249248"/>
    <lineage>
        <taxon>Eukaryota</taxon>
        <taxon>Metazoa</taxon>
        <taxon>Spiralia</taxon>
        <taxon>Gnathifera</taxon>
        <taxon>Rotifera</taxon>
        <taxon>Eurotatoria</taxon>
        <taxon>Bdelloidea</taxon>
        <taxon>Adinetida</taxon>
        <taxon>Adinetidae</taxon>
        <taxon>Adineta</taxon>
    </lineage>
</organism>
<dbReference type="OrthoDB" id="5835829at2759"/>
<evidence type="ECO:0000313" key="1">
    <source>
        <dbReference type="EMBL" id="CAF1486866.1"/>
    </source>
</evidence>
<gene>
    <name evidence="1" type="ORF">EDS130_LOCUS41772</name>
</gene>
<name>A0A815S8K1_ADIRI</name>
<dbReference type="EMBL" id="CAJNOJ010000568">
    <property type="protein sequence ID" value="CAF1486866.1"/>
    <property type="molecule type" value="Genomic_DNA"/>
</dbReference>
<evidence type="ECO:0008006" key="3">
    <source>
        <dbReference type="Google" id="ProtNLM"/>
    </source>
</evidence>
<comment type="caution">
    <text evidence="1">The sequence shown here is derived from an EMBL/GenBank/DDBJ whole genome shotgun (WGS) entry which is preliminary data.</text>
</comment>
<dbReference type="Gene3D" id="3.40.50.2000">
    <property type="entry name" value="Glycogen Phosphorylase B"/>
    <property type="match status" value="1"/>
</dbReference>
<proteinExistence type="predicted"/>
<dbReference type="AlphaFoldDB" id="A0A815S8K1"/>
<reference evidence="1" key="1">
    <citation type="submission" date="2021-02" db="EMBL/GenBank/DDBJ databases">
        <authorList>
            <person name="Nowell W R."/>
        </authorList>
    </citation>
    <scope>NUCLEOTIDE SEQUENCE</scope>
</reference>
<dbReference type="SUPFAM" id="SSF53756">
    <property type="entry name" value="UDP-Glycosyltransferase/glycogen phosphorylase"/>
    <property type="match status" value="1"/>
</dbReference>